<reference evidence="2 3" key="1">
    <citation type="submission" date="2017-05" db="EMBL/GenBank/DDBJ databases">
        <title>Genomic insights into alkan degradation activity of Oleiphilus messinensis.</title>
        <authorList>
            <person name="Kozyavkin S.A."/>
            <person name="Slesarev A.I."/>
            <person name="Golyshin P.N."/>
            <person name="Korzhenkov A."/>
            <person name="Golyshina O.N."/>
            <person name="Toshchakov S.V."/>
        </authorList>
    </citation>
    <scope>NUCLEOTIDE SEQUENCE [LARGE SCALE GENOMIC DNA]</scope>
    <source>
        <strain evidence="2 3">ME102</strain>
    </source>
</reference>
<dbReference type="PROSITE" id="PS50883">
    <property type="entry name" value="EAL"/>
    <property type="match status" value="1"/>
</dbReference>
<accession>A0A1Y0I3Y2</accession>
<dbReference type="CDD" id="cd01948">
    <property type="entry name" value="EAL"/>
    <property type="match status" value="1"/>
</dbReference>
<keyword evidence="3" id="KW-1185">Reference proteome</keyword>
<dbReference type="PANTHER" id="PTHR33121">
    <property type="entry name" value="CYCLIC DI-GMP PHOSPHODIESTERASE PDEF"/>
    <property type="match status" value="1"/>
</dbReference>
<dbReference type="EMBL" id="CP021425">
    <property type="protein sequence ID" value="ARU54496.1"/>
    <property type="molecule type" value="Genomic_DNA"/>
</dbReference>
<protein>
    <submittedName>
        <fullName evidence="2">Signal transduction diguanylate phosphodiesterase</fullName>
    </submittedName>
</protein>
<dbReference type="PANTHER" id="PTHR33121:SF82">
    <property type="entry name" value="SIGNAL TRANSDUCTION PROTEIN CONTAINING A EAL DOMAIN"/>
    <property type="match status" value="1"/>
</dbReference>
<dbReference type="RefSeq" id="WP_198343184.1">
    <property type="nucleotide sequence ID" value="NZ_CP021425.1"/>
</dbReference>
<dbReference type="InterPro" id="IPR001633">
    <property type="entry name" value="EAL_dom"/>
</dbReference>
<dbReference type="GO" id="GO:0071111">
    <property type="term" value="F:cyclic-guanylate-specific phosphodiesterase activity"/>
    <property type="evidence" value="ECO:0007669"/>
    <property type="project" value="InterPro"/>
</dbReference>
<evidence type="ECO:0000259" key="1">
    <source>
        <dbReference type="PROSITE" id="PS50883"/>
    </source>
</evidence>
<dbReference type="InterPro" id="IPR029151">
    <property type="entry name" value="Sensor-like_sf"/>
</dbReference>
<dbReference type="KEGG" id="ome:OLMES_0392"/>
<dbReference type="Proteomes" id="UP000196027">
    <property type="component" value="Chromosome"/>
</dbReference>
<dbReference type="InterPro" id="IPR018842">
    <property type="entry name" value="YkuI_C"/>
</dbReference>
<feature type="domain" description="EAL" evidence="1">
    <location>
        <begin position="13"/>
        <end position="265"/>
    </location>
</feature>
<dbReference type="SUPFAM" id="SSF103190">
    <property type="entry name" value="Sensory domain-like"/>
    <property type="match status" value="1"/>
</dbReference>
<sequence>MALSDVVQSVIRFRQSEPRRTTAWRAETELTPFFQPIIDISKGCVAGYEALARKRDANGQYVSAGALFCNPTIDKEHILALDRQVRRKAMEKARDMPADCFLAVNISPEWMRLVSQHGALPTINMAEELGINPAQVLVEFTESKGDERVLEACAKRYRAAGMRIAIDDFGAGYSQLDRIIAMEPDLIKLDMRLFKKAMQGGVTNEVVQSVAYLAERTGSQIICEGVETEEEFFFAMECGARFIQGFLFHPALPEFLDPYEPQSKVGLLLDRFVNHKIDEEELHVNYLKGMESLASRLKQTVLKDERFFEHLPDAPDGFLRFYLCDYSGVQISPNYEWQGLSRRSGMWMANYESQGHNWAFRPYFYQMLATERLTHREMVYSRPYQDRATGAMCQTVGCHLDFERILFLDIRYPMPG</sequence>
<evidence type="ECO:0000313" key="2">
    <source>
        <dbReference type="EMBL" id="ARU54496.1"/>
    </source>
</evidence>
<dbReference type="Gene3D" id="3.30.450.20">
    <property type="entry name" value="PAS domain"/>
    <property type="match status" value="1"/>
</dbReference>
<dbReference type="SUPFAM" id="SSF141868">
    <property type="entry name" value="EAL domain-like"/>
    <property type="match status" value="1"/>
</dbReference>
<dbReference type="Pfam" id="PF10388">
    <property type="entry name" value="YkuI_C"/>
    <property type="match status" value="1"/>
</dbReference>
<proteinExistence type="predicted"/>
<evidence type="ECO:0000313" key="3">
    <source>
        <dbReference type="Proteomes" id="UP000196027"/>
    </source>
</evidence>
<dbReference type="Pfam" id="PF00563">
    <property type="entry name" value="EAL"/>
    <property type="match status" value="1"/>
</dbReference>
<dbReference type="InterPro" id="IPR050706">
    <property type="entry name" value="Cyclic-di-GMP_PDE-like"/>
</dbReference>
<dbReference type="SMART" id="SM00052">
    <property type="entry name" value="EAL"/>
    <property type="match status" value="1"/>
</dbReference>
<dbReference type="AlphaFoldDB" id="A0A1Y0I3Y2"/>
<dbReference type="InterPro" id="IPR035919">
    <property type="entry name" value="EAL_sf"/>
</dbReference>
<name>A0A1Y0I3Y2_9GAMM</name>
<dbReference type="Gene3D" id="3.20.20.450">
    <property type="entry name" value="EAL domain"/>
    <property type="match status" value="1"/>
</dbReference>
<organism evidence="2 3">
    <name type="scientific">Oleiphilus messinensis</name>
    <dbReference type="NCBI Taxonomy" id="141451"/>
    <lineage>
        <taxon>Bacteria</taxon>
        <taxon>Pseudomonadati</taxon>
        <taxon>Pseudomonadota</taxon>
        <taxon>Gammaproteobacteria</taxon>
        <taxon>Oceanospirillales</taxon>
        <taxon>Oleiphilaceae</taxon>
        <taxon>Oleiphilus</taxon>
    </lineage>
</organism>
<gene>
    <name evidence="2" type="ORF">OLMES_0392</name>
</gene>